<sequence>MLGAALDHASPETTGRYDLDRAFQQAGTRKYRLSYELPNFKKGGSGEQVSYESRVYSAEGETVYAASRAISTKTALQVFLEDMQVLLISEEVAREGVKEIFDVFLRYPGMRRRAAVLITKGRAEDFLKRKPKSGTPLNSLNYPQFATTVKKVPTIASVSELGYFSDAIRSKQGFSAPIVYIEKDEIKAAGAALLTVRVRWWELRMSMKR</sequence>
<proteinExistence type="predicted"/>
<dbReference type="PANTHER" id="PTHR35789:SF1">
    <property type="entry name" value="SPORE GERMINATION PROTEIN B3"/>
    <property type="match status" value="1"/>
</dbReference>
<organism evidence="2">
    <name type="scientific">bioreactor metagenome</name>
    <dbReference type="NCBI Taxonomy" id="1076179"/>
    <lineage>
        <taxon>unclassified sequences</taxon>
        <taxon>metagenomes</taxon>
        <taxon>ecological metagenomes</taxon>
    </lineage>
</organism>
<dbReference type="EMBL" id="VSSQ01007811">
    <property type="protein sequence ID" value="MPM37049.1"/>
    <property type="molecule type" value="Genomic_DNA"/>
</dbReference>
<reference evidence="2" key="1">
    <citation type="submission" date="2019-08" db="EMBL/GenBank/DDBJ databases">
        <authorList>
            <person name="Kucharzyk K."/>
            <person name="Murdoch R.W."/>
            <person name="Higgins S."/>
            <person name="Loffler F."/>
        </authorList>
    </citation>
    <scope>NUCLEOTIDE SEQUENCE</scope>
</reference>
<comment type="caution">
    <text evidence="2">The sequence shown here is derived from an EMBL/GenBank/DDBJ whole genome shotgun (WGS) entry which is preliminary data.</text>
</comment>
<dbReference type="AlphaFoldDB" id="A0A644Z8T2"/>
<protein>
    <recommendedName>
        <fullName evidence="1">Spore germination protein N-terminal domain-containing protein</fullName>
    </recommendedName>
</protein>
<dbReference type="GO" id="GO:0009847">
    <property type="term" value="P:spore germination"/>
    <property type="evidence" value="ECO:0007669"/>
    <property type="project" value="InterPro"/>
</dbReference>
<dbReference type="InterPro" id="IPR057336">
    <property type="entry name" value="GerAC_N"/>
</dbReference>
<dbReference type="GO" id="GO:0016020">
    <property type="term" value="C:membrane"/>
    <property type="evidence" value="ECO:0007669"/>
    <property type="project" value="InterPro"/>
</dbReference>
<accession>A0A644Z8T2</accession>
<evidence type="ECO:0000259" key="1">
    <source>
        <dbReference type="Pfam" id="PF25198"/>
    </source>
</evidence>
<dbReference type="PANTHER" id="PTHR35789">
    <property type="entry name" value="SPORE GERMINATION PROTEIN B3"/>
    <property type="match status" value="1"/>
</dbReference>
<name>A0A644Z8T2_9ZZZZ</name>
<feature type="domain" description="Spore germination protein N-terminal" evidence="1">
    <location>
        <begin position="26"/>
        <end position="179"/>
    </location>
</feature>
<gene>
    <name evidence="2" type="ORF">SDC9_83654</name>
</gene>
<dbReference type="InterPro" id="IPR008844">
    <property type="entry name" value="Spore_GerAC-like"/>
</dbReference>
<evidence type="ECO:0000313" key="2">
    <source>
        <dbReference type="EMBL" id="MPM37049.1"/>
    </source>
</evidence>
<dbReference type="Pfam" id="PF25198">
    <property type="entry name" value="Spore_GerAC_N"/>
    <property type="match status" value="1"/>
</dbReference>